<feature type="domain" description="Glycosyl transferase family 1" evidence="2">
    <location>
        <begin position="196"/>
        <end position="357"/>
    </location>
</feature>
<dbReference type="AlphaFoldDB" id="A0A246GE41"/>
<evidence type="ECO:0000256" key="1">
    <source>
        <dbReference type="ARBA" id="ARBA00022679"/>
    </source>
</evidence>
<gene>
    <name evidence="3" type="ORF">BWK62_01530</name>
</gene>
<dbReference type="CDD" id="cd03801">
    <property type="entry name" value="GT4_PimA-like"/>
    <property type="match status" value="1"/>
</dbReference>
<evidence type="ECO:0000259" key="2">
    <source>
        <dbReference type="Pfam" id="PF00534"/>
    </source>
</evidence>
<accession>A0A246GE41</accession>
<dbReference type="SUPFAM" id="SSF53756">
    <property type="entry name" value="UDP-Glycosyltransferase/glycogen phosphorylase"/>
    <property type="match status" value="1"/>
</dbReference>
<dbReference type="PANTHER" id="PTHR46401">
    <property type="entry name" value="GLYCOSYLTRANSFERASE WBBK-RELATED"/>
    <property type="match status" value="1"/>
</dbReference>
<reference evidence="3 4" key="1">
    <citation type="journal article" date="2017" name="Infect. Genet. Evol.">
        <title>Comparative genome analysis of fish pathogen Flavobacterium columnare reveals extensive sequence diversity within the species.</title>
        <authorList>
            <person name="Kayansamruaj P."/>
            <person name="Dong H.T."/>
            <person name="Hirono I."/>
            <person name="Kondo H."/>
            <person name="Senapin S."/>
            <person name="Rodkhum C."/>
        </authorList>
    </citation>
    <scope>NUCLEOTIDE SEQUENCE [LARGE SCALE GENOMIC DNA]</scope>
    <source>
        <strain evidence="3 4">1214</strain>
    </source>
</reference>
<comment type="caution">
    <text evidence="3">The sequence shown here is derived from an EMBL/GenBank/DDBJ whole genome shotgun (WGS) entry which is preliminary data.</text>
</comment>
<name>A0A246GE41_9FLAO</name>
<keyword evidence="1 3" id="KW-0808">Transferase</keyword>
<protein>
    <submittedName>
        <fullName evidence="3">Glycosyl transferase</fullName>
    </submittedName>
</protein>
<sequence length="377" mass="44177">MRFVVITHVQHIKKHNQIFGYAPYIREMNLWLKNVDELILVAPKSKEFIDPIWLPYEHKKKIWFEVPNFSITSLGAFLNFIKTLPILIFQIIKAFQQADHIHLRCPGNMGLLGAILQIFFPKKIKTAKYAGNWDPKAKQPWTYKLQRWILSNTLLTKNMQVLVYGEWPNQTKNIKSFFTATYSEKERLEGYSDEKFNELIQKEIKFLFVGTLTLGKRPLYAIQMVEKLLKLGYTISLEIYGDGILKEQLFLYVKEHNLEKTIFIKGNQSKENLKEAYLKAHFLILPSESEGWPKVVAEAMFWGTIPLASRVSCVSNMLNNNERGILLNWNLEEDIQHITDLIKNEKLLKMTSQKAQLWSQDYTVEQFQLEINNLLMS</sequence>
<dbReference type="Proteomes" id="UP000198034">
    <property type="component" value="Unassembled WGS sequence"/>
</dbReference>
<dbReference type="EMBL" id="MTCY01000002">
    <property type="protein sequence ID" value="OWP79630.1"/>
    <property type="molecule type" value="Genomic_DNA"/>
</dbReference>
<dbReference type="InterPro" id="IPR001296">
    <property type="entry name" value="Glyco_trans_1"/>
</dbReference>
<dbReference type="GO" id="GO:0016757">
    <property type="term" value="F:glycosyltransferase activity"/>
    <property type="evidence" value="ECO:0007669"/>
    <property type="project" value="InterPro"/>
</dbReference>
<dbReference type="PANTHER" id="PTHR46401:SF2">
    <property type="entry name" value="GLYCOSYLTRANSFERASE WBBK-RELATED"/>
    <property type="match status" value="1"/>
</dbReference>
<dbReference type="Pfam" id="PF00534">
    <property type="entry name" value="Glycos_transf_1"/>
    <property type="match status" value="1"/>
</dbReference>
<dbReference type="Gene3D" id="3.40.50.2000">
    <property type="entry name" value="Glycogen Phosphorylase B"/>
    <property type="match status" value="2"/>
</dbReference>
<evidence type="ECO:0000313" key="3">
    <source>
        <dbReference type="EMBL" id="OWP79630.1"/>
    </source>
</evidence>
<proteinExistence type="predicted"/>
<organism evidence="3 4">
    <name type="scientific">Flavobacterium columnare</name>
    <dbReference type="NCBI Taxonomy" id="996"/>
    <lineage>
        <taxon>Bacteria</taxon>
        <taxon>Pseudomonadati</taxon>
        <taxon>Bacteroidota</taxon>
        <taxon>Flavobacteriia</taxon>
        <taxon>Flavobacteriales</taxon>
        <taxon>Flavobacteriaceae</taxon>
        <taxon>Flavobacterium</taxon>
    </lineage>
</organism>
<evidence type="ECO:0000313" key="4">
    <source>
        <dbReference type="Proteomes" id="UP000198034"/>
    </source>
</evidence>
<dbReference type="GO" id="GO:0009103">
    <property type="term" value="P:lipopolysaccharide biosynthetic process"/>
    <property type="evidence" value="ECO:0007669"/>
    <property type="project" value="TreeGrafter"/>
</dbReference>